<proteinExistence type="predicted"/>
<protein>
    <recommendedName>
        <fullName evidence="4">DUF4251 domain-containing protein</fullName>
    </recommendedName>
</protein>
<organism evidence="2 3">
    <name type="scientific">Sanguibacteroides justesenii</name>
    <dbReference type="NCBI Taxonomy" id="1547597"/>
    <lineage>
        <taxon>Bacteria</taxon>
        <taxon>Pseudomonadati</taxon>
        <taxon>Bacteroidota</taxon>
        <taxon>Bacteroidia</taxon>
        <taxon>Bacteroidales</taxon>
        <taxon>Porphyromonadaceae</taxon>
        <taxon>Sanguibacteroides</taxon>
    </lineage>
</organism>
<evidence type="ECO:0000256" key="1">
    <source>
        <dbReference type="SAM" id="SignalP"/>
    </source>
</evidence>
<reference evidence="2 3" key="1">
    <citation type="submission" date="2014-07" db="EMBL/GenBank/DDBJ databases">
        <title>Porphyromonadaceae bacterium OUH 334697 = ATCC BAA-2682 = DSM 28341 draft genome.</title>
        <authorList>
            <person name="Sydenham T.V."/>
            <person name="Hasman H."/>
            <person name="Justesen U.S."/>
        </authorList>
    </citation>
    <scope>NUCLEOTIDE SEQUENCE [LARGE SCALE GENOMIC DNA]</scope>
    <source>
        <strain evidence="2 3">OUH 334697</strain>
    </source>
</reference>
<sequence length="177" mass="21079">MLKRLLLLFCMTIGLLSLSEVVTAENLDSLSKEKRDKKLIKMAKEVVLRHGPGFYREYKPPVIKSQRVSDKTVDMTVEMIEKYKNRFYYTIEYPYNKKEELFWGGYSAKVYVWKDTGKVFYIVFGGGFGIQNYDMLSEKEKRKIKTVQHRKRRPLKHVSDTFRDPNGEIIRIENRYE</sequence>
<comment type="caution">
    <text evidence="2">The sequence shown here is derived from an EMBL/GenBank/DDBJ whole genome shotgun (WGS) entry which is preliminary data.</text>
</comment>
<name>A0AB34R8R9_9PORP</name>
<gene>
    <name evidence="2" type="ORF">IE90_05060</name>
</gene>
<evidence type="ECO:0000313" key="3">
    <source>
        <dbReference type="Proteomes" id="UP000031937"/>
    </source>
</evidence>
<feature type="signal peptide" evidence="1">
    <location>
        <begin position="1"/>
        <end position="24"/>
    </location>
</feature>
<keyword evidence="1" id="KW-0732">Signal</keyword>
<dbReference type="AlphaFoldDB" id="A0AB34R8R9"/>
<dbReference type="Proteomes" id="UP000031937">
    <property type="component" value="Unassembled WGS sequence"/>
</dbReference>
<dbReference type="EMBL" id="JPIT01000016">
    <property type="protein sequence ID" value="KIO46172.1"/>
    <property type="molecule type" value="Genomic_DNA"/>
</dbReference>
<evidence type="ECO:0008006" key="4">
    <source>
        <dbReference type="Google" id="ProtNLM"/>
    </source>
</evidence>
<feature type="chain" id="PRO_5044212352" description="DUF4251 domain-containing protein" evidence="1">
    <location>
        <begin position="25"/>
        <end position="177"/>
    </location>
</feature>
<dbReference type="RefSeq" id="WP_110688571.1">
    <property type="nucleotide sequence ID" value="NZ_JPIT01000016.1"/>
</dbReference>
<evidence type="ECO:0000313" key="2">
    <source>
        <dbReference type="EMBL" id="KIO46172.1"/>
    </source>
</evidence>
<accession>A0AB34R8R9</accession>